<dbReference type="Gene3D" id="3.40.50.150">
    <property type="entry name" value="Vaccinia Virus protein VP39"/>
    <property type="match status" value="1"/>
</dbReference>
<evidence type="ECO:0000259" key="1">
    <source>
        <dbReference type="Pfam" id="PF08241"/>
    </source>
</evidence>
<dbReference type="EMBL" id="CP048286">
    <property type="protein sequence ID" value="QHW34036.1"/>
    <property type="molecule type" value="Genomic_DNA"/>
</dbReference>
<name>A0A6C0P6R5_9BACL</name>
<reference evidence="2 3" key="1">
    <citation type="submission" date="2020-02" db="EMBL/GenBank/DDBJ databases">
        <title>Paenibacillus sp. nov., isolated from rhizosphere soil of tomato.</title>
        <authorList>
            <person name="Weon H.-Y."/>
            <person name="Lee S.A."/>
        </authorList>
    </citation>
    <scope>NUCLEOTIDE SEQUENCE [LARGE SCALE GENOMIC DNA]</scope>
    <source>
        <strain evidence="2 3">14171R-81</strain>
    </source>
</reference>
<dbReference type="CDD" id="cd02440">
    <property type="entry name" value="AdoMet_MTases"/>
    <property type="match status" value="1"/>
</dbReference>
<dbReference type="RefSeq" id="WP_162644033.1">
    <property type="nucleotide sequence ID" value="NZ_CP048286.1"/>
</dbReference>
<dbReference type="GO" id="GO:0032259">
    <property type="term" value="P:methylation"/>
    <property type="evidence" value="ECO:0007669"/>
    <property type="project" value="UniProtKB-KW"/>
</dbReference>
<accession>A0A6C0P6R5</accession>
<evidence type="ECO:0000313" key="2">
    <source>
        <dbReference type="EMBL" id="QHW34036.1"/>
    </source>
</evidence>
<sequence length="242" mass="27667">MKDKVVQAYDKLALDYELHVDTESGHNAYYERPAMLKLMPEDMNGMAVLDAGCAAGWYTEQYIRRGAQVTAIDISPEMTAACKRRVGDQATVITCDMSEPLPFGDDSFDRIASSLTLHYIENWTPVFREFSRVLKPGGKFVFSVHHPFMDMGHLDKPDYFKQRLLSEIWNKKVAGPVEVTFFHRSLQDIVNVTASHFIIEQIIEPQPVAAFKQLPEAAEWFSKFYERLSTNPHFLIADVRKA</sequence>
<dbReference type="InterPro" id="IPR050508">
    <property type="entry name" value="Methyltransf_Superfamily"/>
</dbReference>
<dbReference type="PANTHER" id="PTHR42912:SF93">
    <property type="entry name" value="N6-ADENOSINE-METHYLTRANSFERASE TMT1A"/>
    <property type="match status" value="1"/>
</dbReference>
<dbReference type="GO" id="GO:0008757">
    <property type="term" value="F:S-adenosylmethionine-dependent methyltransferase activity"/>
    <property type="evidence" value="ECO:0007669"/>
    <property type="project" value="InterPro"/>
</dbReference>
<dbReference type="AlphaFoldDB" id="A0A6C0P6R5"/>
<dbReference type="InterPro" id="IPR013216">
    <property type="entry name" value="Methyltransf_11"/>
</dbReference>
<gene>
    <name evidence="2" type="ORF">GZH47_26745</name>
</gene>
<dbReference type="InterPro" id="IPR029063">
    <property type="entry name" value="SAM-dependent_MTases_sf"/>
</dbReference>
<dbReference type="SUPFAM" id="SSF53335">
    <property type="entry name" value="S-adenosyl-L-methionine-dependent methyltransferases"/>
    <property type="match status" value="1"/>
</dbReference>
<dbReference type="Pfam" id="PF08241">
    <property type="entry name" value="Methyltransf_11"/>
    <property type="match status" value="1"/>
</dbReference>
<dbReference type="PANTHER" id="PTHR42912">
    <property type="entry name" value="METHYLTRANSFERASE"/>
    <property type="match status" value="1"/>
</dbReference>
<dbReference type="KEGG" id="prz:GZH47_26745"/>
<evidence type="ECO:0000313" key="3">
    <source>
        <dbReference type="Proteomes" id="UP000479114"/>
    </source>
</evidence>
<keyword evidence="3" id="KW-1185">Reference proteome</keyword>
<keyword evidence="2" id="KW-0808">Transferase</keyword>
<dbReference type="Proteomes" id="UP000479114">
    <property type="component" value="Chromosome"/>
</dbReference>
<keyword evidence="2" id="KW-0489">Methyltransferase</keyword>
<organism evidence="2 3">
    <name type="scientific">Paenibacillus rhizovicinus</name>
    <dbReference type="NCBI Taxonomy" id="2704463"/>
    <lineage>
        <taxon>Bacteria</taxon>
        <taxon>Bacillati</taxon>
        <taxon>Bacillota</taxon>
        <taxon>Bacilli</taxon>
        <taxon>Bacillales</taxon>
        <taxon>Paenibacillaceae</taxon>
        <taxon>Paenibacillus</taxon>
    </lineage>
</organism>
<proteinExistence type="predicted"/>
<protein>
    <submittedName>
        <fullName evidence="2">Class I SAM-dependent methyltransferase</fullName>
    </submittedName>
</protein>
<feature type="domain" description="Methyltransferase type 11" evidence="1">
    <location>
        <begin position="49"/>
        <end position="142"/>
    </location>
</feature>